<accession>A0ABN7E9D1</accession>
<organism evidence="1 2">
    <name type="scientific">Spirodela intermedia</name>
    <name type="common">Intermediate duckweed</name>
    <dbReference type="NCBI Taxonomy" id="51605"/>
    <lineage>
        <taxon>Eukaryota</taxon>
        <taxon>Viridiplantae</taxon>
        <taxon>Streptophyta</taxon>
        <taxon>Embryophyta</taxon>
        <taxon>Tracheophyta</taxon>
        <taxon>Spermatophyta</taxon>
        <taxon>Magnoliopsida</taxon>
        <taxon>Liliopsida</taxon>
        <taxon>Araceae</taxon>
        <taxon>Lemnoideae</taxon>
        <taxon>Spirodela</taxon>
    </lineage>
</organism>
<dbReference type="Proteomes" id="UP001189122">
    <property type="component" value="Unassembled WGS sequence"/>
</dbReference>
<dbReference type="EMBL" id="CACRZD030000111">
    <property type="protein sequence ID" value="CAA6674452.1"/>
    <property type="molecule type" value="Genomic_DNA"/>
</dbReference>
<keyword evidence="2" id="KW-1185">Reference proteome</keyword>
<evidence type="ECO:0008006" key="3">
    <source>
        <dbReference type="Google" id="ProtNLM"/>
    </source>
</evidence>
<evidence type="ECO:0000313" key="2">
    <source>
        <dbReference type="Proteomes" id="UP001189122"/>
    </source>
</evidence>
<dbReference type="PANTHER" id="PTHR33067">
    <property type="entry name" value="RNA-DIRECTED DNA POLYMERASE-RELATED"/>
    <property type="match status" value="1"/>
</dbReference>
<dbReference type="InterPro" id="IPR021109">
    <property type="entry name" value="Peptidase_aspartic_dom_sf"/>
</dbReference>
<comment type="caution">
    <text evidence="1">The sequence shown here is derived from an EMBL/GenBank/DDBJ whole genome shotgun (WGS) entry which is preliminary data.</text>
</comment>
<dbReference type="Gene3D" id="2.40.70.10">
    <property type="entry name" value="Acid Proteases"/>
    <property type="match status" value="1"/>
</dbReference>
<name>A0ABN7E9D1_SPIIN</name>
<gene>
    <name evidence="1" type="ORF">SI7747_UN020810</name>
</gene>
<evidence type="ECO:0000313" key="1">
    <source>
        <dbReference type="EMBL" id="CAA6674452.1"/>
    </source>
</evidence>
<reference evidence="2" key="1">
    <citation type="journal article" date="2020" name="Sci. Rep.">
        <title>Chromosome-scale genome assembly for the duckweed Spirodela intermedia, integrating cytogenetic maps, PacBio and Oxford Nanopore libraries.</title>
        <authorList>
            <person name="Hoang P.T.N."/>
            <person name="Fiebig A."/>
            <person name="Novak P."/>
            <person name="Macas J."/>
            <person name="Cao H.X."/>
            <person name="Stepanenko A."/>
            <person name="Chen G."/>
            <person name="Borisjuk N."/>
            <person name="Scholz U."/>
            <person name="Schubert I."/>
        </authorList>
    </citation>
    <scope>NUCLEOTIDE SEQUENCE [LARGE SCALE GENOMIC DNA]</scope>
</reference>
<protein>
    <recommendedName>
        <fullName evidence="3">Ribosomal protein S4</fullName>
    </recommendedName>
</protein>
<sequence>MTTLRSGKQLKDPYAPKILENRLMMMKKKNKNQRRKIRSTTHSHFITEDELRKTVPLPKALESKLKKIVRVNLLSLVVFENLKLELPTLVKLQLVDRSIKTPRGLLEDAIIHVKRYIFVLDDLTRAPIILGCPFLTTVKVNIDCKNRIINMKYEGQNISLNIFRSSRFLK</sequence>
<proteinExistence type="predicted"/>